<evidence type="ECO:0000313" key="1">
    <source>
        <dbReference type="EMBL" id="CAR99072.1"/>
    </source>
</evidence>
<proteinExistence type="predicted"/>
<sequence>MQKYDGRVKTKLVPHNSAIRNGSVREWAWEPSLDLQLHPYPVRSRTPYPGRLRMLKKRIRSRTQIRETARNGPVTDRKPSGHRNGSVRILPVFYLADSLDYNTLIKILGIVSLRSNRVLFCLSLIHIVSI</sequence>
<dbReference type="EMBL" id="HE601041">
    <property type="protein sequence ID" value="CAR99072.1"/>
    <property type="molecule type" value="Genomic_DNA"/>
</dbReference>
<gene>
    <name evidence="1" type="ORF">CBG28052</name>
    <name evidence="1" type="ORF">CBG_28052</name>
</gene>
<dbReference type="KEGG" id="cbr:CBG_28052"/>
<dbReference type="InParanoid" id="B6IGP2"/>
<keyword evidence="2" id="KW-1185">Reference proteome</keyword>
<reference evidence="1 2" key="1">
    <citation type="journal article" date="2003" name="PLoS Biol.">
        <title>The genome sequence of Caenorhabditis briggsae: a platform for comparative genomics.</title>
        <authorList>
            <person name="Stein L.D."/>
            <person name="Bao Z."/>
            <person name="Blasiar D."/>
            <person name="Blumenthal T."/>
            <person name="Brent M.R."/>
            <person name="Chen N."/>
            <person name="Chinwalla A."/>
            <person name="Clarke L."/>
            <person name="Clee C."/>
            <person name="Coghlan A."/>
            <person name="Coulson A."/>
            <person name="D'Eustachio P."/>
            <person name="Fitch D.H."/>
            <person name="Fulton L.A."/>
            <person name="Fulton R.E."/>
            <person name="Griffiths-Jones S."/>
            <person name="Harris T.W."/>
            <person name="Hillier L.W."/>
            <person name="Kamath R."/>
            <person name="Kuwabara P.E."/>
            <person name="Mardis E.R."/>
            <person name="Marra M.A."/>
            <person name="Miner T.L."/>
            <person name="Minx P."/>
            <person name="Mullikin J.C."/>
            <person name="Plumb R.W."/>
            <person name="Rogers J."/>
            <person name="Schein J.E."/>
            <person name="Sohrmann M."/>
            <person name="Spieth J."/>
            <person name="Stajich J.E."/>
            <person name="Wei C."/>
            <person name="Willey D."/>
            <person name="Wilson R.K."/>
            <person name="Durbin R."/>
            <person name="Waterston R.H."/>
        </authorList>
    </citation>
    <scope>NUCLEOTIDE SEQUENCE [LARGE SCALE GENOMIC DNA]</scope>
    <source>
        <strain evidence="1 2">AF16</strain>
    </source>
</reference>
<protein>
    <submittedName>
        <fullName evidence="1">Protein CBG28052</fullName>
    </submittedName>
</protein>
<evidence type="ECO:0000313" key="2">
    <source>
        <dbReference type="Proteomes" id="UP000008549"/>
    </source>
</evidence>
<dbReference type="Proteomes" id="UP000008549">
    <property type="component" value="Unassembled WGS sequence"/>
</dbReference>
<dbReference type="RefSeq" id="XP_045098639.1">
    <property type="nucleotide sequence ID" value="XM_045240533.1"/>
</dbReference>
<name>B6IGP2_CAEBR</name>
<reference evidence="1 2" key="2">
    <citation type="journal article" date="2011" name="PLoS Genet.">
        <title>Caenorhabditis briggsae recombinant inbred line genotypes reveal inter-strain incompatibility and the evolution of recombination.</title>
        <authorList>
            <person name="Ross J.A."/>
            <person name="Koboldt D.C."/>
            <person name="Staisch J.E."/>
            <person name="Chamberlin H.M."/>
            <person name="Gupta B.P."/>
            <person name="Miller R.D."/>
            <person name="Baird S.E."/>
            <person name="Haag E.S."/>
        </authorList>
    </citation>
    <scope>NUCLEOTIDE SEQUENCE [LARGE SCALE GENOMIC DNA]</scope>
    <source>
        <strain evidence="1 2">AF16</strain>
    </source>
</reference>
<dbReference type="HOGENOM" id="CLU_1940001_0_0_1"/>
<dbReference type="AlphaFoldDB" id="B6IGP2"/>
<accession>B6IGP2</accession>
<dbReference type="CTD" id="68919501"/>
<organism evidence="1 2">
    <name type="scientific">Caenorhabditis briggsae</name>
    <dbReference type="NCBI Taxonomy" id="6238"/>
    <lineage>
        <taxon>Eukaryota</taxon>
        <taxon>Metazoa</taxon>
        <taxon>Ecdysozoa</taxon>
        <taxon>Nematoda</taxon>
        <taxon>Chromadorea</taxon>
        <taxon>Rhabditida</taxon>
        <taxon>Rhabditina</taxon>
        <taxon>Rhabditomorpha</taxon>
        <taxon>Rhabditoidea</taxon>
        <taxon>Rhabditidae</taxon>
        <taxon>Peloderinae</taxon>
        <taxon>Caenorhabditis</taxon>
    </lineage>
</organism>
<dbReference type="GeneID" id="68919501"/>